<evidence type="ECO:0000256" key="9">
    <source>
        <dbReference type="SAM" id="MobiDB-lite"/>
    </source>
</evidence>
<evidence type="ECO:0000256" key="6">
    <source>
        <dbReference type="ARBA" id="ARBA00023277"/>
    </source>
</evidence>
<dbReference type="EC" id="3.5.99.6" evidence="3"/>
<evidence type="ECO:0000256" key="4">
    <source>
        <dbReference type="ARBA" id="ARBA00017067"/>
    </source>
</evidence>
<dbReference type="EMBL" id="CP089274">
    <property type="protein sequence ID" value="USP73713.1"/>
    <property type="molecule type" value="Genomic_DNA"/>
</dbReference>
<dbReference type="CDD" id="cd01399">
    <property type="entry name" value="GlcN6P_deaminase"/>
    <property type="match status" value="1"/>
</dbReference>
<dbReference type="HAMAP" id="MF_01241">
    <property type="entry name" value="GlcN6P_deamin"/>
    <property type="match status" value="1"/>
</dbReference>
<evidence type="ECO:0000256" key="7">
    <source>
        <dbReference type="ARBA" id="ARBA00049961"/>
    </source>
</evidence>
<reference evidence="11" key="1">
    <citation type="submission" date="2021-12" db="EMBL/GenBank/DDBJ databases">
        <title>Curvularia clavata genome.</title>
        <authorList>
            <person name="Cao Y."/>
        </authorList>
    </citation>
    <scope>NUCLEOTIDE SEQUENCE</scope>
    <source>
        <strain evidence="11">Yc1106</strain>
    </source>
</reference>
<organism evidence="11 12">
    <name type="scientific">Curvularia clavata</name>
    <dbReference type="NCBI Taxonomy" id="95742"/>
    <lineage>
        <taxon>Eukaryota</taxon>
        <taxon>Fungi</taxon>
        <taxon>Dikarya</taxon>
        <taxon>Ascomycota</taxon>
        <taxon>Pezizomycotina</taxon>
        <taxon>Dothideomycetes</taxon>
        <taxon>Pleosporomycetidae</taxon>
        <taxon>Pleosporales</taxon>
        <taxon>Pleosporineae</taxon>
        <taxon>Pleosporaceae</taxon>
        <taxon>Curvularia</taxon>
    </lineage>
</organism>
<comment type="catalytic activity">
    <reaction evidence="1">
        <text>alpha-D-glucosamine 6-phosphate + H2O = beta-D-fructose 6-phosphate + NH4(+)</text>
        <dbReference type="Rhea" id="RHEA:12172"/>
        <dbReference type="ChEBI" id="CHEBI:15377"/>
        <dbReference type="ChEBI" id="CHEBI:28938"/>
        <dbReference type="ChEBI" id="CHEBI:57634"/>
        <dbReference type="ChEBI" id="CHEBI:75989"/>
        <dbReference type="EC" id="3.5.99.6"/>
    </reaction>
</comment>
<evidence type="ECO:0000256" key="1">
    <source>
        <dbReference type="ARBA" id="ARBA00000644"/>
    </source>
</evidence>
<evidence type="ECO:0000256" key="2">
    <source>
        <dbReference type="ARBA" id="ARBA00005526"/>
    </source>
</evidence>
<dbReference type="PANTHER" id="PTHR11280:SF5">
    <property type="entry name" value="GLUCOSAMINE-6-PHOSPHATE ISOMERASE"/>
    <property type="match status" value="1"/>
</dbReference>
<feature type="compositionally biased region" description="Low complexity" evidence="9">
    <location>
        <begin position="25"/>
        <end position="40"/>
    </location>
</feature>
<dbReference type="GO" id="GO:0019262">
    <property type="term" value="P:N-acetylneuraminate catabolic process"/>
    <property type="evidence" value="ECO:0007669"/>
    <property type="project" value="TreeGrafter"/>
</dbReference>
<dbReference type="InterPro" id="IPR004547">
    <property type="entry name" value="Glucosamine6P_isomerase"/>
</dbReference>
<dbReference type="GO" id="GO:0042802">
    <property type="term" value="F:identical protein binding"/>
    <property type="evidence" value="ECO:0007669"/>
    <property type="project" value="TreeGrafter"/>
</dbReference>
<proteinExistence type="inferred from homology"/>
<dbReference type="FunFam" id="3.40.50.1360:FF:000002">
    <property type="entry name" value="Glucosamine-6-phosphate deaminase"/>
    <property type="match status" value="1"/>
</dbReference>
<gene>
    <name evidence="11" type="ORF">yc1106_00987</name>
</gene>
<dbReference type="GO" id="GO:0005829">
    <property type="term" value="C:cytosol"/>
    <property type="evidence" value="ECO:0007669"/>
    <property type="project" value="UniProtKB-ARBA"/>
</dbReference>
<evidence type="ECO:0000256" key="3">
    <source>
        <dbReference type="ARBA" id="ARBA00012680"/>
    </source>
</evidence>
<dbReference type="GO" id="GO:0005975">
    <property type="term" value="P:carbohydrate metabolic process"/>
    <property type="evidence" value="ECO:0007669"/>
    <property type="project" value="InterPro"/>
</dbReference>
<dbReference type="Pfam" id="PF01182">
    <property type="entry name" value="Glucosamine_iso"/>
    <property type="match status" value="1"/>
</dbReference>
<dbReference type="InterPro" id="IPR037171">
    <property type="entry name" value="NagB/RpiA_transferase-like"/>
</dbReference>
<accession>A0A9Q8Z4B4</accession>
<keyword evidence="6" id="KW-0119">Carbohydrate metabolism</keyword>
<evidence type="ECO:0000259" key="10">
    <source>
        <dbReference type="Pfam" id="PF01182"/>
    </source>
</evidence>
<evidence type="ECO:0000256" key="5">
    <source>
        <dbReference type="ARBA" id="ARBA00022801"/>
    </source>
</evidence>
<dbReference type="Gene3D" id="3.40.50.1360">
    <property type="match status" value="1"/>
</dbReference>
<dbReference type="GO" id="GO:0004342">
    <property type="term" value="F:glucosamine-6-phosphate deaminase activity"/>
    <property type="evidence" value="ECO:0007669"/>
    <property type="project" value="UniProtKB-EC"/>
</dbReference>
<evidence type="ECO:0000313" key="11">
    <source>
        <dbReference type="EMBL" id="USP73713.1"/>
    </source>
</evidence>
<dbReference type="NCBIfam" id="TIGR00502">
    <property type="entry name" value="nagB"/>
    <property type="match status" value="1"/>
</dbReference>
<dbReference type="OrthoDB" id="7663298at2759"/>
<dbReference type="Proteomes" id="UP001056012">
    <property type="component" value="Chromosome 1"/>
</dbReference>
<dbReference type="InterPro" id="IPR018321">
    <property type="entry name" value="Glucosamine6P_isomerase_CS"/>
</dbReference>
<dbReference type="VEuPathDB" id="FungiDB:yc1106_00987"/>
<feature type="compositionally biased region" description="Basic and acidic residues" evidence="9">
    <location>
        <begin position="1"/>
        <end position="10"/>
    </location>
</feature>
<comment type="similarity">
    <text evidence="2">Belongs to the glucosamine/galactosamine-6-phosphate isomerase family.</text>
</comment>
<feature type="region of interest" description="Disordered" evidence="9">
    <location>
        <begin position="87"/>
        <end position="121"/>
    </location>
</feature>
<dbReference type="SUPFAM" id="SSF100950">
    <property type="entry name" value="NagB/RpiA/CoA transferase-like"/>
    <property type="match status" value="1"/>
</dbReference>
<evidence type="ECO:0000256" key="8">
    <source>
        <dbReference type="ARBA" id="ARBA00050047"/>
    </source>
</evidence>
<dbReference type="InterPro" id="IPR006148">
    <property type="entry name" value="Glc/Gal-6P_isomerase"/>
</dbReference>
<dbReference type="PROSITE" id="PS01161">
    <property type="entry name" value="GLC_GALNAC_ISOMERASE"/>
    <property type="match status" value="1"/>
</dbReference>
<sequence>MEKEDVERLGESSAGRRNGRGGRQAGRLAGAGAEGASGQEPIKMSNRDAQTTTTAEHKGLQFREGSLDGPSAAVFEAGYLDLGGKRGGRQHATFGSRRQAAKGGGGGAARAGQGDQGADNRRLGDWEETVADGQTKHNSGQGPRLIIRDDAQAASQYIADYLIGPSANASPPERINAFNPTPDKPFVLGLPTGSSPILIYKHLVQRYKAGHVSFRNVITFNMDEYVGIPRDHPESYHSFMYKHFFSHVDVKPDNINILNGNAPDLEAECQNYEEKIQRVGGIELFLGGIGPDGHIAFNEPGSSLKSRTRVKTLAYETILANSRFFDNDLDRVPKMALTVGVQTVLDAREVVIIITGAHKAPALQRCIEGGVNHMWTLSSLQMHPHPLIVVDEDATLELQVKTVKYFKSIERVGNEVGMRQKLPKKRDSLVDEGTLLAPEAQANGIRLTVPQLDVSRSPSPVLEPMSARLSDSDEACALRPMDMDEIADQPSVRMGARVLA</sequence>
<dbReference type="GO" id="GO:0006046">
    <property type="term" value="P:N-acetylglucosamine catabolic process"/>
    <property type="evidence" value="ECO:0007669"/>
    <property type="project" value="TreeGrafter"/>
</dbReference>
<feature type="region of interest" description="Disordered" evidence="9">
    <location>
        <begin position="1"/>
        <end position="67"/>
    </location>
</feature>
<dbReference type="GO" id="GO:0006043">
    <property type="term" value="P:glucosamine catabolic process"/>
    <property type="evidence" value="ECO:0007669"/>
    <property type="project" value="TreeGrafter"/>
</dbReference>
<keyword evidence="5" id="KW-0378">Hydrolase</keyword>
<dbReference type="PANTHER" id="PTHR11280">
    <property type="entry name" value="GLUCOSAMINE-6-PHOSPHATE ISOMERASE"/>
    <property type="match status" value="1"/>
</dbReference>
<evidence type="ECO:0000313" key="12">
    <source>
        <dbReference type="Proteomes" id="UP001056012"/>
    </source>
</evidence>
<comment type="function">
    <text evidence="7">Catalyzes the reversible conversion of alpha-D-glucosamine 6-phosphate (GlcN-6P) into beta-D-fructose 6-phosphate (Fru-6P) and ammonium ion, a regulatory reaction step in de novo uridine diphosphate-N-acetyl-alpha-D-glucosamine (UDP-GlcNAc) biosynthesis via hexosamine pathway.</text>
</comment>
<name>A0A9Q8Z4B4_CURCL</name>
<feature type="domain" description="Glucosamine/galactosamine-6-phosphate isomerase" evidence="10">
    <location>
        <begin position="184"/>
        <end position="372"/>
    </location>
</feature>
<keyword evidence="12" id="KW-1185">Reference proteome</keyword>
<dbReference type="AlphaFoldDB" id="A0A9Q8Z4B4"/>
<protein>
    <recommendedName>
        <fullName evidence="4">Glucosamine-6-phosphate deaminase</fullName>
        <ecNumber evidence="3">3.5.99.6</ecNumber>
    </recommendedName>
    <alternativeName>
        <fullName evidence="8">Glucosamine-6-phosphate isomerase</fullName>
    </alternativeName>
</protein>